<dbReference type="GO" id="GO:0008270">
    <property type="term" value="F:zinc ion binding"/>
    <property type="evidence" value="ECO:0007669"/>
    <property type="project" value="UniProtKB-KW"/>
</dbReference>
<dbReference type="Proteomes" id="UP000075880">
    <property type="component" value="Unassembled WGS sequence"/>
</dbReference>
<keyword evidence="1" id="KW-0863">Zinc-finger</keyword>
<sequence length="168" mass="18739">CASEAIYMCERLTGGYNDCKRDGIRNRARGKYGTLEKFSPGCFKCGLRGHFAKECTTPQERKRKCFACGEIGHIAYDSRNDGCYNCGNTGHRAKECELKPRGPRCYECNMFGHVAKNCPKRNCGETNTIDARNVGTVQTAIDEISGISSRHKVQDNNGLFSFSTHFES</sequence>
<organism evidence="3 4">
    <name type="scientific">Anopheles atroparvus</name>
    <name type="common">European mosquito</name>
    <dbReference type="NCBI Taxonomy" id="41427"/>
    <lineage>
        <taxon>Eukaryota</taxon>
        <taxon>Metazoa</taxon>
        <taxon>Ecdysozoa</taxon>
        <taxon>Arthropoda</taxon>
        <taxon>Hexapoda</taxon>
        <taxon>Insecta</taxon>
        <taxon>Pterygota</taxon>
        <taxon>Neoptera</taxon>
        <taxon>Endopterygota</taxon>
        <taxon>Diptera</taxon>
        <taxon>Nematocera</taxon>
        <taxon>Culicoidea</taxon>
        <taxon>Culicidae</taxon>
        <taxon>Anophelinae</taxon>
        <taxon>Anopheles</taxon>
    </lineage>
</organism>
<dbReference type="GO" id="GO:0003676">
    <property type="term" value="F:nucleic acid binding"/>
    <property type="evidence" value="ECO:0007669"/>
    <property type="project" value="InterPro"/>
</dbReference>
<accession>A0AAG5DQ73</accession>
<evidence type="ECO:0000256" key="1">
    <source>
        <dbReference type="PROSITE-ProRule" id="PRU00047"/>
    </source>
</evidence>
<reference evidence="3" key="1">
    <citation type="submission" date="2024-04" db="UniProtKB">
        <authorList>
            <consortium name="EnsemblMetazoa"/>
        </authorList>
    </citation>
    <scope>IDENTIFICATION</scope>
    <source>
        <strain evidence="3">EBRO</strain>
    </source>
</reference>
<protein>
    <recommendedName>
        <fullName evidence="2">CCHC-type domain-containing protein</fullName>
    </recommendedName>
</protein>
<dbReference type="SUPFAM" id="SSF57756">
    <property type="entry name" value="Retrovirus zinc finger-like domains"/>
    <property type="match status" value="2"/>
</dbReference>
<dbReference type="Pfam" id="PF00098">
    <property type="entry name" value="zf-CCHC"/>
    <property type="match status" value="4"/>
</dbReference>
<dbReference type="InterPro" id="IPR051714">
    <property type="entry name" value="Znf_CCHC_NABP"/>
</dbReference>
<dbReference type="AlphaFoldDB" id="A0AAG5DQ73"/>
<evidence type="ECO:0000313" key="4">
    <source>
        <dbReference type="Proteomes" id="UP000075880"/>
    </source>
</evidence>
<keyword evidence="4" id="KW-1185">Reference proteome</keyword>
<dbReference type="PROSITE" id="PS50158">
    <property type="entry name" value="ZF_CCHC"/>
    <property type="match status" value="3"/>
</dbReference>
<evidence type="ECO:0000313" key="3">
    <source>
        <dbReference type="EnsemblMetazoa" id="ENSAATROPP013311"/>
    </source>
</evidence>
<evidence type="ECO:0000259" key="2">
    <source>
        <dbReference type="PROSITE" id="PS50158"/>
    </source>
</evidence>
<keyword evidence="1" id="KW-0862">Zinc</keyword>
<feature type="domain" description="CCHC-type" evidence="2">
    <location>
        <begin position="83"/>
        <end position="96"/>
    </location>
</feature>
<dbReference type="PANTHER" id="PTHR23002">
    <property type="entry name" value="ZINC FINGER CCHC DOMAIN CONTAINING PROTEIN"/>
    <property type="match status" value="1"/>
</dbReference>
<dbReference type="InterPro" id="IPR001878">
    <property type="entry name" value="Znf_CCHC"/>
</dbReference>
<feature type="domain" description="CCHC-type" evidence="2">
    <location>
        <begin position="104"/>
        <end position="120"/>
    </location>
</feature>
<feature type="domain" description="CCHC-type" evidence="2">
    <location>
        <begin position="42"/>
        <end position="55"/>
    </location>
</feature>
<name>A0AAG5DQ73_ANOAO</name>
<dbReference type="EnsemblMetazoa" id="ENSAATROPT014614">
    <property type="protein sequence ID" value="ENSAATROPP013311"/>
    <property type="gene ID" value="ENSAATROPG011856"/>
</dbReference>
<proteinExistence type="predicted"/>
<keyword evidence="1" id="KW-0479">Metal-binding</keyword>
<dbReference type="InterPro" id="IPR036875">
    <property type="entry name" value="Znf_CCHC_sf"/>
</dbReference>
<dbReference type="Gene3D" id="4.10.60.10">
    <property type="entry name" value="Zinc finger, CCHC-type"/>
    <property type="match status" value="2"/>
</dbReference>
<dbReference type="SMART" id="SM00343">
    <property type="entry name" value="ZnF_C2HC"/>
    <property type="match status" value="4"/>
</dbReference>